<dbReference type="EMBL" id="JAGTTL010000034">
    <property type="protein sequence ID" value="KAK6294861.1"/>
    <property type="molecule type" value="Genomic_DNA"/>
</dbReference>
<proteinExistence type="predicted"/>
<feature type="chain" id="PRO_5042898639" evidence="2">
    <location>
        <begin position="22"/>
        <end position="74"/>
    </location>
</feature>
<feature type="transmembrane region" description="Helical" evidence="1">
    <location>
        <begin position="45"/>
        <end position="70"/>
    </location>
</feature>
<feature type="signal peptide" evidence="2">
    <location>
        <begin position="1"/>
        <end position="21"/>
    </location>
</feature>
<evidence type="ECO:0000313" key="4">
    <source>
        <dbReference type="Proteomes" id="UP001356427"/>
    </source>
</evidence>
<reference evidence="3 4" key="1">
    <citation type="submission" date="2021-04" db="EMBL/GenBank/DDBJ databases">
        <authorList>
            <person name="De Guttry C."/>
            <person name="Zahm M."/>
            <person name="Klopp C."/>
            <person name="Cabau C."/>
            <person name="Louis A."/>
            <person name="Berthelot C."/>
            <person name="Parey E."/>
            <person name="Roest Crollius H."/>
            <person name="Montfort J."/>
            <person name="Robinson-Rechavi M."/>
            <person name="Bucao C."/>
            <person name="Bouchez O."/>
            <person name="Gislard M."/>
            <person name="Lluch J."/>
            <person name="Milhes M."/>
            <person name="Lampietro C."/>
            <person name="Lopez Roques C."/>
            <person name="Donnadieu C."/>
            <person name="Braasch I."/>
            <person name="Desvignes T."/>
            <person name="Postlethwait J."/>
            <person name="Bobe J."/>
            <person name="Wedekind C."/>
            <person name="Guiguen Y."/>
        </authorList>
    </citation>
    <scope>NUCLEOTIDE SEQUENCE [LARGE SCALE GENOMIC DNA]</scope>
    <source>
        <strain evidence="3">Cs_M1</strain>
        <tissue evidence="3">Blood</tissue>
    </source>
</reference>
<sequence length="74" mass="8163">MNTHDWMALLLILVLIGGGLAAPLKNSGRGEETANMELISNPHLIVLFYPICNSVLLLFLKITLLCFILARSQL</sequence>
<protein>
    <submittedName>
        <fullName evidence="3">Uncharacterized protein</fullName>
    </submittedName>
</protein>
<organism evidence="3 4">
    <name type="scientific">Coregonus suidteri</name>
    <dbReference type="NCBI Taxonomy" id="861788"/>
    <lineage>
        <taxon>Eukaryota</taxon>
        <taxon>Metazoa</taxon>
        <taxon>Chordata</taxon>
        <taxon>Craniata</taxon>
        <taxon>Vertebrata</taxon>
        <taxon>Euteleostomi</taxon>
        <taxon>Actinopterygii</taxon>
        <taxon>Neopterygii</taxon>
        <taxon>Teleostei</taxon>
        <taxon>Protacanthopterygii</taxon>
        <taxon>Salmoniformes</taxon>
        <taxon>Salmonidae</taxon>
        <taxon>Coregoninae</taxon>
        <taxon>Coregonus</taxon>
    </lineage>
</organism>
<dbReference type="AlphaFoldDB" id="A0AAN8QCP3"/>
<keyword evidence="4" id="KW-1185">Reference proteome</keyword>
<evidence type="ECO:0000256" key="2">
    <source>
        <dbReference type="SAM" id="SignalP"/>
    </source>
</evidence>
<accession>A0AAN8QCP3</accession>
<keyword evidence="1" id="KW-0812">Transmembrane</keyword>
<comment type="caution">
    <text evidence="3">The sequence shown here is derived from an EMBL/GenBank/DDBJ whole genome shotgun (WGS) entry which is preliminary data.</text>
</comment>
<evidence type="ECO:0000256" key="1">
    <source>
        <dbReference type="SAM" id="Phobius"/>
    </source>
</evidence>
<keyword evidence="1" id="KW-0472">Membrane</keyword>
<name>A0AAN8QCP3_9TELE</name>
<keyword evidence="1" id="KW-1133">Transmembrane helix</keyword>
<dbReference type="Proteomes" id="UP001356427">
    <property type="component" value="Unassembled WGS sequence"/>
</dbReference>
<gene>
    <name evidence="3" type="ORF">J4Q44_G00340870</name>
</gene>
<keyword evidence="2" id="KW-0732">Signal</keyword>
<evidence type="ECO:0000313" key="3">
    <source>
        <dbReference type="EMBL" id="KAK6294861.1"/>
    </source>
</evidence>